<feature type="transmembrane region" description="Helical" evidence="6">
    <location>
        <begin position="58"/>
        <end position="79"/>
    </location>
</feature>
<keyword evidence="4 6" id="KW-1133">Transmembrane helix</keyword>
<evidence type="ECO:0000256" key="7">
    <source>
        <dbReference type="SAM" id="SignalP"/>
    </source>
</evidence>
<proteinExistence type="predicted"/>
<feature type="non-terminal residue" evidence="9">
    <location>
        <position position="244"/>
    </location>
</feature>
<gene>
    <name evidence="9" type="ORF">PENTCL1PPCAC_7537</name>
</gene>
<protein>
    <recommendedName>
        <fullName evidence="8">Amino acid transporter transmembrane domain-containing protein</fullName>
    </recommendedName>
</protein>
<keyword evidence="10" id="KW-1185">Reference proteome</keyword>
<keyword evidence="5 6" id="KW-0472">Membrane</keyword>
<feature type="transmembrane region" description="Helical" evidence="6">
    <location>
        <begin position="163"/>
        <end position="180"/>
    </location>
</feature>
<feature type="transmembrane region" description="Helical" evidence="6">
    <location>
        <begin position="120"/>
        <end position="142"/>
    </location>
</feature>
<keyword evidence="3 6" id="KW-0812">Transmembrane</keyword>
<evidence type="ECO:0000256" key="4">
    <source>
        <dbReference type="ARBA" id="ARBA00022989"/>
    </source>
</evidence>
<dbReference type="Pfam" id="PF01490">
    <property type="entry name" value="Aa_trans"/>
    <property type="match status" value="1"/>
</dbReference>
<reference evidence="9" key="1">
    <citation type="submission" date="2023-10" db="EMBL/GenBank/DDBJ databases">
        <title>Genome assembly of Pristionchus species.</title>
        <authorList>
            <person name="Yoshida K."/>
            <person name="Sommer R.J."/>
        </authorList>
    </citation>
    <scope>NUCLEOTIDE SEQUENCE</scope>
    <source>
        <strain evidence="9">RS0144</strain>
    </source>
</reference>
<feature type="chain" id="PRO_5044011525" description="Amino acid transporter transmembrane domain-containing protein" evidence="7">
    <location>
        <begin position="24"/>
        <end position="244"/>
    </location>
</feature>
<feature type="transmembrane region" description="Helical" evidence="6">
    <location>
        <begin position="86"/>
        <end position="108"/>
    </location>
</feature>
<dbReference type="Proteomes" id="UP001432027">
    <property type="component" value="Unassembled WGS sequence"/>
</dbReference>
<evidence type="ECO:0000256" key="5">
    <source>
        <dbReference type="ARBA" id="ARBA00023136"/>
    </source>
</evidence>
<sequence length="244" mass="27425">LWAGIAMTTISAMLSAYTGVQLGDNWMIMQERWPKYKLSCRKPYPEMGFRVFGNSGRIFVTTLITIQQFGFSVVLLLLAADNISSFLFAFWQVKINFCFIAMLVALFITPFLMLGSAKDFWQAAFVAMCSTIVAVTLMIIGISHDRDVCSREVDFPPVVFSQFFLAYGTIMFAYGGHSAFLSFQHDMHTPREFAKSSVSAHAFILMLYLPISIFGYLVYGGSQRGTIISSLQLTWVQQTVNVLI</sequence>
<dbReference type="InterPro" id="IPR013057">
    <property type="entry name" value="AA_transpt_TM"/>
</dbReference>
<evidence type="ECO:0000259" key="8">
    <source>
        <dbReference type="Pfam" id="PF01490"/>
    </source>
</evidence>
<evidence type="ECO:0000256" key="3">
    <source>
        <dbReference type="ARBA" id="ARBA00022692"/>
    </source>
</evidence>
<evidence type="ECO:0000256" key="2">
    <source>
        <dbReference type="ARBA" id="ARBA00022448"/>
    </source>
</evidence>
<name>A0AAV5SPR7_9BILA</name>
<evidence type="ECO:0000313" key="10">
    <source>
        <dbReference type="Proteomes" id="UP001432027"/>
    </source>
</evidence>
<comment type="caution">
    <text evidence="9">The sequence shown here is derived from an EMBL/GenBank/DDBJ whole genome shotgun (WGS) entry which is preliminary data.</text>
</comment>
<feature type="signal peptide" evidence="7">
    <location>
        <begin position="1"/>
        <end position="23"/>
    </location>
</feature>
<evidence type="ECO:0000256" key="1">
    <source>
        <dbReference type="ARBA" id="ARBA00004370"/>
    </source>
</evidence>
<dbReference type="AlphaFoldDB" id="A0AAV5SPR7"/>
<organism evidence="9 10">
    <name type="scientific">Pristionchus entomophagus</name>
    <dbReference type="NCBI Taxonomy" id="358040"/>
    <lineage>
        <taxon>Eukaryota</taxon>
        <taxon>Metazoa</taxon>
        <taxon>Ecdysozoa</taxon>
        <taxon>Nematoda</taxon>
        <taxon>Chromadorea</taxon>
        <taxon>Rhabditida</taxon>
        <taxon>Rhabditina</taxon>
        <taxon>Diplogasteromorpha</taxon>
        <taxon>Diplogasteroidea</taxon>
        <taxon>Neodiplogasteridae</taxon>
        <taxon>Pristionchus</taxon>
    </lineage>
</organism>
<keyword evidence="2" id="KW-0813">Transport</keyword>
<feature type="transmembrane region" description="Helical" evidence="6">
    <location>
        <begin position="200"/>
        <end position="219"/>
    </location>
</feature>
<keyword evidence="7" id="KW-0732">Signal</keyword>
<feature type="non-terminal residue" evidence="9">
    <location>
        <position position="1"/>
    </location>
</feature>
<evidence type="ECO:0000313" key="9">
    <source>
        <dbReference type="EMBL" id="GMS85362.1"/>
    </source>
</evidence>
<feature type="domain" description="Amino acid transporter transmembrane" evidence="8">
    <location>
        <begin position="1"/>
        <end position="244"/>
    </location>
</feature>
<accession>A0AAV5SPR7</accession>
<evidence type="ECO:0000256" key="6">
    <source>
        <dbReference type="SAM" id="Phobius"/>
    </source>
</evidence>
<dbReference type="GO" id="GO:0016020">
    <property type="term" value="C:membrane"/>
    <property type="evidence" value="ECO:0007669"/>
    <property type="project" value="UniProtKB-SubCell"/>
</dbReference>
<comment type="subcellular location">
    <subcellularLocation>
        <location evidence="1">Membrane</location>
    </subcellularLocation>
</comment>
<dbReference type="EMBL" id="BTSX01000002">
    <property type="protein sequence ID" value="GMS85362.1"/>
    <property type="molecule type" value="Genomic_DNA"/>
</dbReference>
<dbReference type="PANTHER" id="PTHR48017">
    <property type="entry name" value="OS05G0424000 PROTEIN-RELATED"/>
    <property type="match status" value="1"/>
</dbReference>